<keyword evidence="2" id="KW-0813">Transport</keyword>
<dbReference type="Pfam" id="PF07690">
    <property type="entry name" value="MFS_1"/>
    <property type="match status" value="1"/>
</dbReference>
<feature type="transmembrane region" description="Helical" evidence="7">
    <location>
        <begin position="350"/>
        <end position="368"/>
    </location>
</feature>
<feature type="transmembrane region" description="Helical" evidence="7">
    <location>
        <begin position="221"/>
        <end position="243"/>
    </location>
</feature>
<evidence type="ECO:0000313" key="12">
    <source>
        <dbReference type="Proteomes" id="UP000624159"/>
    </source>
</evidence>
<dbReference type="GO" id="GO:0005886">
    <property type="term" value="C:plasma membrane"/>
    <property type="evidence" value="ECO:0007669"/>
    <property type="project" value="UniProtKB-SubCell"/>
</dbReference>
<feature type="transmembrane region" description="Helical" evidence="7">
    <location>
        <begin position="424"/>
        <end position="444"/>
    </location>
</feature>
<keyword evidence="6 7" id="KW-0472">Membrane</keyword>
<dbReference type="Gene3D" id="1.20.1720.10">
    <property type="entry name" value="Multidrug resistance protein D"/>
    <property type="match status" value="1"/>
</dbReference>
<feature type="transmembrane region" description="Helical" evidence="7">
    <location>
        <begin position="98"/>
        <end position="119"/>
    </location>
</feature>
<dbReference type="InterPro" id="IPR020846">
    <property type="entry name" value="MFS_dom"/>
</dbReference>
<sequence length="460" mass="48794">MNYRVRVASVYLLGFFIDLVNMFIANVAYPDIGRQLDAPVSQLAWVSNGYILGLTLVIPLSSWLAKRMGAKRLFMLSLAIFIIGTCGVAGAYNIEQLIAWRVAQGLGGGLLIPVGQTMAYSLYRSHERARLSAVVMLVALMAPALSPAIGGVLVDHVSWRWVFLVSLPLAFAALILAACWLKPDAQAGSAGRLDFSGLIAGCLALTLILLGLTTLGESGRLGLGAALLAAGLALMGGYVRTSLRKAQPLLNLRLIQQPMLQTAMLIYQLIPGIFTGVSLVAMLYLQDLLGMHATVVGAMMLPWAIAAFVAISLTGKTFNRLGPRPLFIIGCLVQGCGIGLLALIGSADEILLAICAYALMGFGGSLCSSTAQSSAFIQVNDAELADASALWNINRQLSFCFGVTLISLLLNVLLNLSGMLPAQAYRLCFILAAASAVIPALLCLRIANRSVILTLNQEKP</sequence>
<feature type="transmembrane region" description="Helical" evidence="7">
    <location>
        <begin position="291"/>
        <end position="313"/>
    </location>
</feature>
<evidence type="ECO:0000259" key="8">
    <source>
        <dbReference type="PROSITE" id="PS50850"/>
    </source>
</evidence>
<evidence type="ECO:0000256" key="6">
    <source>
        <dbReference type="ARBA" id="ARBA00023136"/>
    </source>
</evidence>
<dbReference type="GO" id="GO:0022857">
    <property type="term" value="F:transmembrane transporter activity"/>
    <property type="evidence" value="ECO:0007669"/>
    <property type="project" value="InterPro"/>
</dbReference>
<evidence type="ECO:0000256" key="2">
    <source>
        <dbReference type="ARBA" id="ARBA00022448"/>
    </source>
</evidence>
<dbReference type="Proteomes" id="UP000624159">
    <property type="component" value="Unassembled WGS sequence"/>
</dbReference>
<feature type="transmembrane region" description="Helical" evidence="7">
    <location>
        <begin position="264"/>
        <end position="285"/>
    </location>
</feature>
<dbReference type="InterPro" id="IPR036259">
    <property type="entry name" value="MFS_trans_sf"/>
</dbReference>
<evidence type="ECO:0000256" key="1">
    <source>
        <dbReference type="ARBA" id="ARBA00004651"/>
    </source>
</evidence>
<dbReference type="AlphaFoldDB" id="A0A3S4XK39"/>
<dbReference type="Proteomes" id="UP000281904">
    <property type="component" value="Chromosome"/>
</dbReference>
<feature type="transmembrane region" description="Helical" evidence="7">
    <location>
        <begin position="397"/>
        <end position="418"/>
    </location>
</feature>
<dbReference type="InterPro" id="IPR011701">
    <property type="entry name" value="MFS"/>
</dbReference>
<feature type="transmembrane region" description="Helical" evidence="7">
    <location>
        <begin position="193"/>
        <end position="215"/>
    </location>
</feature>
<name>A0A3S4XK39_SERRU</name>
<organism evidence="10 11">
    <name type="scientific">Serratia rubidaea</name>
    <name type="common">Serratia marinorubra</name>
    <dbReference type="NCBI Taxonomy" id="61652"/>
    <lineage>
        <taxon>Bacteria</taxon>
        <taxon>Pseudomonadati</taxon>
        <taxon>Pseudomonadota</taxon>
        <taxon>Gammaproteobacteria</taxon>
        <taxon>Enterobacterales</taxon>
        <taxon>Yersiniaceae</taxon>
        <taxon>Serratia</taxon>
    </lineage>
</organism>
<feature type="transmembrane region" description="Helical" evidence="7">
    <location>
        <begin position="49"/>
        <end position="66"/>
    </location>
</feature>
<feature type="transmembrane region" description="Helical" evidence="7">
    <location>
        <begin position="73"/>
        <end position="92"/>
    </location>
</feature>
<keyword evidence="4 7" id="KW-0812">Transmembrane</keyword>
<protein>
    <submittedName>
        <fullName evidence="10">High-copy suppressor of rspA</fullName>
    </submittedName>
    <submittedName>
        <fullName evidence="9">MFS transporter</fullName>
    </submittedName>
</protein>
<evidence type="ECO:0000313" key="9">
    <source>
        <dbReference type="EMBL" id="MBH1929745.1"/>
    </source>
</evidence>
<evidence type="ECO:0000313" key="10">
    <source>
        <dbReference type="EMBL" id="VEI68630.1"/>
    </source>
</evidence>
<gene>
    <name evidence="10" type="primary">hsrA_3</name>
    <name evidence="9" type="ORF">I5U13_08745</name>
    <name evidence="10" type="ORF">NCTC10036_03377</name>
</gene>
<feature type="transmembrane region" description="Helical" evidence="7">
    <location>
        <begin position="7"/>
        <end position="29"/>
    </location>
</feature>
<dbReference type="EMBL" id="JADULK010000003">
    <property type="protein sequence ID" value="MBH1929745.1"/>
    <property type="molecule type" value="Genomic_DNA"/>
</dbReference>
<dbReference type="RefSeq" id="WP_126532024.1">
    <property type="nucleotide sequence ID" value="NZ_JADULK010000003.1"/>
</dbReference>
<dbReference type="Gene3D" id="1.20.1250.20">
    <property type="entry name" value="MFS general substrate transporter like domains"/>
    <property type="match status" value="1"/>
</dbReference>
<evidence type="ECO:0000256" key="4">
    <source>
        <dbReference type="ARBA" id="ARBA00022692"/>
    </source>
</evidence>
<keyword evidence="5 7" id="KW-1133">Transmembrane helix</keyword>
<feature type="transmembrane region" description="Helical" evidence="7">
    <location>
        <begin position="159"/>
        <end position="181"/>
    </location>
</feature>
<feature type="transmembrane region" description="Helical" evidence="7">
    <location>
        <begin position="325"/>
        <end position="344"/>
    </location>
</feature>
<feature type="domain" description="Major facilitator superfamily (MFS) profile" evidence="8">
    <location>
        <begin position="7"/>
        <end position="451"/>
    </location>
</feature>
<reference evidence="9 12" key="2">
    <citation type="submission" date="2020-11" db="EMBL/GenBank/DDBJ databases">
        <title>Enhanced detection system for hospital associated transmission using whole genome sequencing surveillance.</title>
        <authorList>
            <person name="Harrison L.H."/>
            <person name="Van Tyne D."/>
            <person name="Marsh J.W."/>
            <person name="Griffith M.P."/>
            <person name="Snyder D.J."/>
            <person name="Cooper V.S."/>
            <person name="Mustapha M."/>
        </authorList>
    </citation>
    <scope>NUCLEOTIDE SEQUENCE [LARGE SCALE GENOMIC DNA]</scope>
    <source>
        <strain evidence="9 12">SER00230</strain>
    </source>
</reference>
<accession>A0A3S4XK39</accession>
<evidence type="ECO:0000256" key="7">
    <source>
        <dbReference type="SAM" id="Phobius"/>
    </source>
</evidence>
<proteinExistence type="predicted"/>
<evidence type="ECO:0000256" key="5">
    <source>
        <dbReference type="ARBA" id="ARBA00022989"/>
    </source>
</evidence>
<evidence type="ECO:0000256" key="3">
    <source>
        <dbReference type="ARBA" id="ARBA00022475"/>
    </source>
</evidence>
<dbReference type="SUPFAM" id="SSF103473">
    <property type="entry name" value="MFS general substrate transporter"/>
    <property type="match status" value="1"/>
</dbReference>
<keyword evidence="3" id="KW-1003">Cell membrane</keyword>
<evidence type="ECO:0000313" key="11">
    <source>
        <dbReference type="Proteomes" id="UP000281904"/>
    </source>
</evidence>
<reference evidence="10 11" key="1">
    <citation type="submission" date="2018-12" db="EMBL/GenBank/DDBJ databases">
        <authorList>
            <consortium name="Pathogen Informatics"/>
        </authorList>
    </citation>
    <scope>NUCLEOTIDE SEQUENCE [LARGE SCALE GENOMIC DNA]</scope>
    <source>
        <strain evidence="10 11">NCTC10036</strain>
    </source>
</reference>
<dbReference type="EMBL" id="LR134493">
    <property type="protein sequence ID" value="VEI68630.1"/>
    <property type="molecule type" value="Genomic_DNA"/>
</dbReference>
<dbReference type="PANTHER" id="PTHR42718:SF46">
    <property type="entry name" value="BLR6921 PROTEIN"/>
    <property type="match status" value="1"/>
</dbReference>
<feature type="transmembrane region" description="Helical" evidence="7">
    <location>
        <begin position="131"/>
        <end position="153"/>
    </location>
</feature>
<keyword evidence="12" id="KW-1185">Reference proteome</keyword>
<dbReference type="PANTHER" id="PTHR42718">
    <property type="entry name" value="MAJOR FACILITATOR SUPERFAMILY MULTIDRUG TRANSPORTER MFSC"/>
    <property type="match status" value="1"/>
</dbReference>
<comment type="subcellular location">
    <subcellularLocation>
        <location evidence="1">Cell membrane</location>
        <topology evidence="1">Multi-pass membrane protein</topology>
    </subcellularLocation>
</comment>
<dbReference type="PROSITE" id="PS50850">
    <property type="entry name" value="MFS"/>
    <property type="match status" value="1"/>
</dbReference>